<reference evidence="1 3" key="1">
    <citation type="submission" date="2014-09" db="EMBL/GenBank/DDBJ databases">
        <authorList>
            <person name="McGinnis J.M."/>
            <person name="Wolfgang W.J."/>
        </authorList>
    </citation>
    <scope>NUCLEOTIDE SEQUENCE [LARGE SCALE GENOMIC DNA]</scope>
    <source>
        <strain evidence="1 3">JCM 14014</strain>
    </source>
</reference>
<dbReference type="eggNOG" id="ENOG5031W6X">
    <property type="taxonomic scope" value="Bacteria"/>
</dbReference>
<gene>
    <name evidence="1" type="ORF">IT41_14065</name>
    <name evidence="2" type="ORF">SAMN04487972_12110</name>
</gene>
<accession>A0A099EYA0</accession>
<dbReference type="Proteomes" id="UP000182312">
    <property type="component" value="Unassembled WGS sequence"/>
</dbReference>
<organism evidence="1 3">
    <name type="scientific">Paracoccus halophilus</name>
    <dbReference type="NCBI Taxonomy" id="376733"/>
    <lineage>
        <taxon>Bacteria</taxon>
        <taxon>Pseudomonadati</taxon>
        <taxon>Pseudomonadota</taxon>
        <taxon>Alphaproteobacteria</taxon>
        <taxon>Rhodobacterales</taxon>
        <taxon>Paracoccaceae</taxon>
        <taxon>Paracoccus</taxon>
    </lineage>
</organism>
<protein>
    <recommendedName>
        <fullName evidence="5">DUF2971 domain-containing protein</fullName>
    </recommendedName>
</protein>
<dbReference type="InterPro" id="IPR021352">
    <property type="entry name" value="DUF2971"/>
</dbReference>
<evidence type="ECO:0000313" key="1">
    <source>
        <dbReference type="EMBL" id="KGJ03420.1"/>
    </source>
</evidence>
<name>A0A099EYA0_9RHOB</name>
<dbReference type="EMBL" id="FOJO01000021">
    <property type="protein sequence ID" value="SFA58580.1"/>
    <property type="molecule type" value="Genomic_DNA"/>
</dbReference>
<dbReference type="AlphaFoldDB" id="A0A099EYA0"/>
<dbReference type="Pfam" id="PF11185">
    <property type="entry name" value="DUF2971"/>
    <property type="match status" value="1"/>
</dbReference>
<dbReference type="EMBL" id="JRKN01000021">
    <property type="protein sequence ID" value="KGJ03420.1"/>
    <property type="molecule type" value="Genomic_DNA"/>
</dbReference>
<dbReference type="RefSeq" id="WP_036742353.1">
    <property type="nucleotide sequence ID" value="NZ_FOJO01000021.1"/>
</dbReference>
<evidence type="ECO:0008006" key="5">
    <source>
        <dbReference type="Google" id="ProtNLM"/>
    </source>
</evidence>
<reference evidence="2 4" key="3">
    <citation type="submission" date="2016-10" db="EMBL/GenBank/DDBJ databases">
        <authorList>
            <person name="de Groot N.N."/>
        </authorList>
    </citation>
    <scope>NUCLEOTIDE SEQUENCE [LARGE SCALE GENOMIC DNA]</scope>
    <source>
        <strain evidence="2 4">CGMCC 1.6117</strain>
    </source>
</reference>
<evidence type="ECO:0000313" key="2">
    <source>
        <dbReference type="EMBL" id="SFA58580.1"/>
    </source>
</evidence>
<evidence type="ECO:0000313" key="4">
    <source>
        <dbReference type="Proteomes" id="UP000182312"/>
    </source>
</evidence>
<evidence type="ECO:0000313" key="3">
    <source>
        <dbReference type="Proteomes" id="UP000029846"/>
    </source>
</evidence>
<keyword evidence="3" id="KW-1185">Reference proteome</keyword>
<reference evidence="1 3" key="2">
    <citation type="submission" date="2014-10" db="EMBL/GenBank/DDBJ databases">
        <title>Paracoccus sanguinis sp. nov., isolated from clinical specimens of New York State patients.</title>
        <authorList>
            <person name="Mingle L.A."/>
            <person name="Cole J.A."/>
            <person name="Lapierre P."/>
            <person name="Musser K.A."/>
        </authorList>
    </citation>
    <scope>NUCLEOTIDE SEQUENCE [LARGE SCALE GENOMIC DNA]</scope>
    <source>
        <strain evidence="1 3">JCM 14014</strain>
    </source>
</reference>
<proteinExistence type="predicted"/>
<dbReference type="Proteomes" id="UP000029846">
    <property type="component" value="Unassembled WGS sequence"/>
</dbReference>
<sequence>MRLYRFLGAEYGKRSIEERRIRVGRIEELNDDFEFIGVALAEKAERIALREMRRHLNVNNGVICMSKDWGSPLMWAHYADSHKGMVLGFDVSDRAFYEVEYQKKRPTLSDMGLNTLDDITPEDIKRLIRTKAEGWSYEQEYRAYIALKDGIVINGETHYFMPFSEKMKLKEIIVGSRYKGQRAELVAAVDDPSVDIYMARGSFEEFRVVRQNQESMWP</sequence>
<dbReference type="OrthoDB" id="4119964at2"/>